<dbReference type="InterPro" id="IPR011989">
    <property type="entry name" value="ARM-like"/>
</dbReference>
<evidence type="ECO:0000313" key="13">
    <source>
        <dbReference type="EMBL" id="RZC67130.1"/>
    </source>
</evidence>
<dbReference type="OMA" id="MEQHGRI"/>
<evidence type="ECO:0000313" key="14">
    <source>
        <dbReference type="Proteomes" id="UP000316621"/>
    </source>
</evidence>
<feature type="coiled-coil region" evidence="10">
    <location>
        <begin position="2579"/>
        <end position="2606"/>
    </location>
</feature>
<keyword evidence="3" id="KW-0723">Serine/threonine-protein kinase</keyword>
<dbReference type="Pfam" id="PF00454">
    <property type="entry name" value="PI3_PI4_kinase"/>
    <property type="match status" value="1"/>
</dbReference>
<feature type="compositionally biased region" description="Polar residues" evidence="11">
    <location>
        <begin position="3539"/>
        <end position="3548"/>
    </location>
</feature>
<evidence type="ECO:0000256" key="9">
    <source>
        <dbReference type="ARBA" id="ARBA00048679"/>
    </source>
</evidence>
<dbReference type="Gramene" id="RZC67130">
    <property type="protein sequence ID" value="RZC67130"/>
    <property type="gene ID" value="C5167_010816"/>
</dbReference>
<keyword evidence="7" id="KW-0067">ATP-binding</keyword>
<dbReference type="FunFam" id="3.30.1010.10:FF:000029">
    <property type="entry name" value="Serine/threonine-protein kinase SMG1"/>
    <property type="match status" value="1"/>
</dbReference>
<dbReference type="EC" id="2.7.11.1" evidence="2"/>
<dbReference type="InterPro" id="IPR036940">
    <property type="entry name" value="PI3/4_kinase_cat_sf"/>
</dbReference>
<dbReference type="Pfam" id="PF15785">
    <property type="entry name" value="SMG1"/>
    <property type="match status" value="1"/>
</dbReference>
<evidence type="ECO:0000256" key="3">
    <source>
        <dbReference type="ARBA" id="ARBA00022527"/>
    </source>
</evidence>
<evidence type="ECO:0000256" key="6">
    <source>
        <dbReference type="ARBA" id="ARBA00022777"/>
    </source>
</evidence>
<dbReference type="SUPFAM" id="SSF48371">
    <property type="entry name" value="ARM repeat"/>
    <property type="match status" value="1"/>
</dbReference>
<evidence type="ECO:0000256" key="2">
    <source>
        <dbReference type="ARBA" id="ARBA00012513"/>
    </source>
</evidence>
<dbReference type="PANTHER" id="PTHR11139:SF71">
    <property type="entry name" value="SERINE_THREONINE-PROTEIN KINASE SMG1"/>
    <property type="match status" value="1"/>
</dbReference>
<dbReference type="InterPro" id="IPR016024">
    <property type="entry name" value="ARM-type_fold"/>
</dbReference>
<comment type="similarity">
    <text evidence="1">Belongs to the PI3/PI4-kinase family.</text>
</comment>
<organism evidence="13 14">
    <name type="scientific">Papaver somniferum</name>
    <name type="common">Opium poppy</name>
    <dbReference type="NCBI Taxonomy" id="3469"/>
    <lineage>
        <taxon>Eukaryota</taxon>
        <taxon>Viridiplantae</taxon>
        <taxon>Streptophyta</taxon>
        <taxon>Embryophyta</taxon>
        <taxon>Tracheophyta</taxon>
        <taxon>Spermatophyta</taxon>
        <taxon>Magnoliopsida</taxon>
        <taxon>Ranunculales</taxon>
        <taxon>Papaveraceae</taxon>
        <taxon>Papaveroideae</taxon>
        <taxon>Papaver</taxon>
    </lineage>
</organism>
<dbReference type="PROSITE" id="PS50290">
    <property type="entry name" value="PI3_4_KINASE_3"/>
    <property type="match status" value="1"/>
</dbReference>
<accession>A0A4Y7K454</accession>
<dbReference type="FunFam" id="1.10.1070.11:FF:000023">
    <property type="entry name" value="serine/threonine-protein kinase SMG1 isoform X1"/>
    <property type="match status" value="1"/>
</dbReference>
<proteinExistence type="inferred from homology"/>
<feature type="region of interest" description="Disordered" evidence="11">
    <location>
        <begin position="3594"/>
        <end position="3635"/>
    </location>
</feature>
<keyword evidence="4" id="KW-0808">Transferase</keyword>
<dbReference type="Gene3D" id="1.25.10.10">
    <property type="entry name" value="Leucine-rich Repeat Variant"/>
    <property type="match status" value="1"/>
</dbReference>
<dbReference type="PANTHER" id="PTHR11139">
    <property type="entry name" value="ATAXIA TELANGIECTASIA MUTATED ATM -RELATED"/>
    <property type="match status" value="1"/>
</dbReference>
<dbReference type="GO" id="GO:0000184">
    <property type="term" value="P:nuclear-transcribed mRNA catabolic process, nonsense-mediated decay"/>
    <property type="evidence" value="ECO:0007669"/>
    <property type="project" value="InterPro"/>
</dbReference>
<feature type="region of interest" description="Disordered" evidence="11">
    <location>
        <begin position="3565"/>
        <end position="3584"/>
    </location>
</feature>
<comment type="catalytic activity">
    <reaction evidence="8">
        <text>L-threonyl-[protein] + ATP = O-phospho-L-threonyl-[protein] + ADP + H(+)</text>
        <dbReference type="Rhea" id="RHEA:46608"/>
        <dbReference type="Rhea" id="RHEA-COMP:11060"/>
        <dbReference type="Rhea" id="RHEA-COMP:11605"/>
        <dbReference type="ChEBI" id="CHEBI:15378"/>
        <dbReference type="ChEBI" id="CHEBI:30013"/>
        <dbReference type="ChEBI" id="CHEBI:30616"/>
        <dbReference type="ChEBI" id="CHEBI:61977"/>
        <dbReference type="ChEBI" id="CHEBI:456216"/>
        <dbReference type="EC" id="2.7.11.1"/>
    </reaction>
</comment>
<dbReference type="SMART" id="SM00146">
    <property type="entry name" value="PI3Kc"/>
    <property type="match status" value="1"/>
</dbReference>
<keyword evidence="10" id="KW-0175">Coiled coil</keyword>
<dbReference type="SUPFAM" id="SSF56112">
    <property type="entry name" value="Protein kinase-like (PK-like)"/>
    <property type="match status" value="1"/>
</dbReference>
<dbReference type="InterPro" id="IPR018936">
    <property type="entry name" value="PI3/4_kinase_CS"/>
</dbReference>
<evidence type="ECO:0000256" key="7">
    <source>
        <dbReference type="ARBA" id="ARBA00022840"/>
    </source>
</evidence>
<protein>
    <recommendedName>
        <fullName evidence="2">non-specific serine/threonine protein kinase</fullName>
        <ecNumber evidence="2">2.7.11.1</ecNumber>
    </recommendedName>
</protein>
<keyword evidence="5" id="KW-0547">Nucleotide-binding</keyword>
<name>A0A4Y7K454_PAPSO</name>
<dbReference type="InterPro" id="IPR039414">
    <property type="entry name" value="SMG1_PIKKc"/>
</dbReference>
<gene>
    <name evidence="13" type="ORF">C5167_010816</name>
</gene>
<dbReference type="Gene3D" id="1.10.1070.11">
    <property type="entry name" value="Phosphatidylinositol 3-/4-kinase, catalytic domain"/>
    <property type="match status" value="1"/>
</dbReference>
<dbReference type="Proteomes" id="UP000316621">
    <property type="component" value="Chromosome 6"/>
</dbReference>
<dbReference type="InterPro" id="IPR000403">
    <property type="entry name" value="PI3/4_kinase_cat_dom"/>
</dbReference>
<dbReference type="Gene3D" id="3.30.1010.10">
    <property type="entry name" value="Phosphatidylinositol 3-kinase Catalytic Subunit, Chain A, domain 4"/>
    <property type="match status" value="1"/>
</dbReference>
<evidence type="ECO:0000259" key="12">
    <source>
        <dbReference type="PROSITE" id="PS50290"/>
    </source>
</evidence>
<sequence length="3918" mass="436607">MQGLHHQQQQLAGLLSVALAKDTSSSTNPNKITNTTTVSEEDDSARLAAINSLHRTILYPPNSLLVSHSSNFLFQGFSQLLLDKSYSVRRCAAIAYGGLCAVLCPNPLTSNGRQNHHVINGGLVDRFIGWAFPLLRDVVVGDGNAELALEALREFLNAGDAVGIERYVLPILKSCQELLEDERTSLSRLHQLLGLLTLISVKFVRCFQPHFLDIIDLLLGWALIPDLPESDRLVIMDSFLQFRKHWLGNLQFSLGLLAKFLGDMEVLLQDGSPGTPQQFRRLIALLSCFLTVLQVTASEMLEMNLLEQINEPLTRMLPQLLACLSMVGKKFGWSNWIGESWRCLTLLAEIMGEKFSNFYPVAFDILFQSLGDDSIAPPLGFRKVPSAHVHGMLKTNLQLLSLQKAGVHPSSVQKILQFSSPISQLRLHPSHLVTGSSAATYLFLLQHGNGEVAKQGVLSLIEELELLKVMLANISYREHSVSGITNSKSYSAHELLAMVKFDLKVLRSSIPLGGDVSVLGQPKIALSYQEKSIKLTSFIVEKLNPFESPIRGFVDLQVSVVRTLSELSKVEISSKFAMTEYSSKTDSTGVIAGKLFRENGPNDGHCIVVVEYLRKYSSLLVKSLQASSPLTIKLEGLKWVCSFCEVVITAYENAKLVNYLCAQEHIGPCSDLLFAVLDAASDRELKVRFHAAYVLELLLQARLVYCGSFSSIAEVALEKLGDPDVATKNAFVRVLSFVLPATVYSYGLIDYEASFSSGPGVLRVGNRSNLHWKKVFAFKQLPQQIQSQQLISILSYISQRWKVPLSSWIERLINRCHATKESVPSQMEETGTLSADCLWVDIHVDGDMLNKICSVNSLAAVWWCIHEAARYCIITRVRTNLGGPTQTFAALERMLLEIAHLLQLETEQSDGNLTLGSSGAHLLPMRLLLDFVEALKKNVYNAYEGSSVLACTTRQSSLFFRANKKVCEEWFSRICEPMMNAGLALHCHSATFHFCALRLQEFRNHVTSALKDKSRTQVSENLLSLRARYAGDIFRVLRHASLALCRNYEPEALIGLQKWVSVTFSSLFSEENQVIGHSGVIGPFSWITGLVYQAQGQYEKSAAYFTHLLQTEEALSFMGSDGVQFVIARLIDSYTALSDWKSLESWLSELQSLRARYAGKSYSGALTTAGNEINALHALARFDEEDVAGAWAYLDLTPKSSSKLTLDPKLALQRSEQMLLQAMLLHSDGKVDKVQKEIEKANLMLEEVLSVLPLDGLTETAPYATQLYCIAAFEEGYKLCGNQDESKQLQASLRLFDQVAQSPISRVRQDCNLWLKVFRIYRAVHPASPTTLQFSQKLISLARKQSNLMMANRLCQYLSDQLSSFSNSKHHDLLLKSLQYEHILLMYAGNKFEDAFTNLWSFLHSFMLEPETSISDTGISNLKAKACLKLSTWLRRDYADVSLEKVVYNMHEDLKTFSNCSDSASGVSVSNQNLSSPPSFSLIREEIVGTVTKMSSLFCPTMGKAWVSYASWCYSQARVSLSAPRDILLQSCSFPTLLPEIQPDRFQLTSREISTVEAIITKVFLKRRDVNSLNVASGEQVVSPDSGEDLEKENSVKELVEQVVKVIEFTQVKPGVEEAGDASHAKALSSQLQKSFLHVDAGLDEADILSSVQELVEVWRSLKRRRVSLFGYAAHGFMQYLSHSSSKLWEGQFASPDLDSAKQKSGSCTLRATLYVLNILLNYGVELKDTLEAGLSTEIIPQLFARLSSHPDQVVRKQLEGLLMMLAKLYPWSIVYPTLVDINTYEGEPPEELEHILGCLGNLYPKLVSDVQLVINQLGNVTVLWEELWLSTLQDLHADVIRRINMLKEEASRIAENLTLSHSEKNKINAAKYSAMMAPIVVALERRLASTSRKPETPHEIWFHKEYGEQLKTAILNFRLPPASTTALGDVWRPFDTIAASLASYQRKTSIIMGDVAPQLSLLSSSDVPMPGLEKQNTPESSENSTVNHQRTVTIASFAEQITILSTKTKPKKIAILGSDGQKYTYLLKGREDLRLDARIMQLLQAINGFLHSSPDTRRRSLGIRYYSVTPISGRAGLIQWVDNVISIYSVFKSWQSRAQSAQMSAMGAGKIHSAVPPPVPRPSDMFYGKIIPALKEKGIRRVISRRDWPHEVKRKVLLDLMKETPRQLLHQEMWCASEGFKAFSSKLMRYSGSVAAMSMVGHILGLGDRHLDNILMDFYSGDIIHIDYNVCFDKGQRLKIPEIVPFRLTHMIEAALGFTGIEGTFRANCEAVISVLRRNKDIILMLLEVFVWDPLVEWTRGDGHDEAVIGGEERKGMELAVSLSLFASRVQEIRVPLQEHHDLFLSTLPAIECALERFSDVLNQYEVVSAIFYRADKERSNLVLHEASAKSNVAEATCKSEKARASYEVQAHEFAQAKAAAAEKAKEAAVWLEQHGRVLDALRNGSIPEAQACMKLGGMKEALSLTSAVLVTSVPLTIVPEPTQAQCNDLDREVSELITDLEGGLSCAVKSLQAYALALQRTLPLNYITTSPIHGWAQVLQQSLSTLSSETLSRSRRQASDLIVKAHGDALDSVQRRYDELCLMVEKYVIEIKKVEQECSELVNSLGSETEAKAKDRLLSAFIKYVQSAGLSRREDDVSHGTTREPRLQEEFEEKKEKVLSVLHLAATGLYAEVKDKILETLSSFSGRSGWRRAEESVQADSGIICSEFEEQIEKCLLVAGYINEIRHFIDMDVPSTDNDPAKYYSEGNWASIFQAALLSCKILVGKMTEAVLPEIIRSVVSYNSEVMDAFGSVSQIRGSIDMALEQRVDIELERASLVELEQNYYAKVSHITERQLALEEATLKGRDHLSWEEAEELASQEEDCRAQLDQLHQTWSQKDKRTSSLVRREFDVRNALVSSERCFLSLISNEQGTDPHIFRSKVLLAKLAEPFSELESIDQIISTSCAHPPSYSYGSSNVVDLMTSGYTVADLVWKFSSLLNNHCFFIWKVGIMDAFLDSCIHDISSSMDHSFGFDQLYNVLKKKLQTQLQEHIGQYLKERVGPAFLACLEQESEHLKKLAEGSKEVGREQLRREVDTVKKVQLMLEEYCNAHETARAARSAASTMARQLSDPKESLCKTIFEIVQMEWSHNISVPYLHKNRDLSQDFLGSDNNVYPIILNLDRSKLLESLKSSVSSIARSVEGLQTCERTSVSAEGQLERAMGWACGGPNPSGNTSVKSSGIPPEFHNHLMLRRQLLWTAKEQASDIIKVCTSILEFEASRDGVCLMPDRSAGDERNWQQPYLKTISRLDVTYHSFTRAEQEWKLAESSMEAAANGLFSATNELSIVSVKAKSASGDLQGTLVATRDYAQQASAALSAFGRITRGHTALTSECGSMLEEVLAITEGLHDVHSLGKEAAAVHSALMANLSKANVILLPLESVLSKDVAAMNNALSRDRESNIDIPLIHGQAIYQSYYLKLKEVRQSLKPLVPSLTLSVKDLHSMLMKLARTASTHAGNLHNALEGLGESQEVRSQDISFSRSDLTDDAGIVDNKEMTISPLTSQSRSPENLDVSGFSLQGEGWISPPDSVYSSNSESGSTSADTSLLENVNDEAGEADHEFSSNEVAGCSNVDKRPSHQEADSQYPGLKDNDSLIQHTPVKNKQPDVLAEVEGEISDVDPQHSSGNEKSEEVNIDIGDETIAVNQVKENYRNKEALALSVDVATRITRSKNPYALSVLKRVDMKLEGRDIEKGRETANAEQVGYILKQVEFAPFVGKLLLQSKWIIFLSKLPAWIIFVTCMKVGHHGFEPISYYHASEWGEGYPLQYPEIERTWQYLAVDLESLSKKQNFDNTSLNEVQTSFTPEIPSQMKACACRVGWRTALKHSWFICVITGKAVLNSMLSSGIFVDGELDEHENQINENSTFSYRLTATSYTVRK</sequence>
<comment type="catalytic activity">
    <reaction evidence="9">
        <text>L-seryl-[protein] + ATP = O-phospho-L-seryl-[protein] + ADP + H(+)</text>
        <dbReference type="Rhea" id="RHEA:17989"/>
        <dbReference type="Rhea" id="RHEA-COMP:9863"/>
        <dbReference type="Rhea" id="RHEA-COMP:11604"/>
        <dbReference type="ChEBI" id="CHEBI:15378"/>
        <dbReference type="ChEBI" id="CHEBI:29999"/>
        <dbReference type="ChEBI" id="CHEBI:30616"/>
        <dbReference type="ChEBI" id="CHEBI:83421"/>
        <dbReference type="ChEBI" id="CHEBI:456216"/>
        <dbReference type="EC" id="2.7.11.1"/>
    </reaction>
</comment>
<evidence type="ECO:0000256" key="10">
    <source>
        <dbReference type="SAM" id="Coils"/>
    </source>
</evidence>
<dbReference type="InterPro" id="IPR011009">
    <property type="entry name" value="Kinase-like_dom_sf"/>
</dbReference>
<feature type="compositionally biased region" description="Polar residues" evidence="11">
    <location>
        <begin position="3570"/>
        <end position="3584"/>
    </location>
</feature>
<dbReference type="EMBL" id="CM010720">
    <property type="protein sequence ID" value="RZC67130.1"/>
    <property type="molecule type" value="Genomic_DNA"/>
</dbReference>
<evidence type="ECO:0000256" key="1">
    <source>
        <dbReference type="ARBA" id="ARBA00011031"/>
    </source>
</evidence>
<dbReference type="GO" id="GO:0005634">
    <property type="term" value="C:nucleus"/>
    <property type="evidence" value="ECO:0007669"/>
    <property type="project" value="TreeGrafter"/>
</dbReference>
<reference evidence="13 14" key="1">
    <citation type="journal article" date="2018" name="Science">
        <title>The opium poppy genome and morphinan production.</title>
        <authorList>
            <person name="Guo L."/>
            <person name="Winzer T."/>
            <person name="Yang X."/>
            <person name="Li Y."/>
            <person name="Ning Z."/>
            <person name="He Z."/>
            <person name="Teodor R."/>
            <person name="Lu Y."/>
            <person name="Bowser T.A."/>
            <person name="Graham I.A."/>
            <person name="Ye K."/>
        </authorList>
    </citation>
    <scope>NUCLEOTIDE SEQUENCE [LARGE SCALE GENOMIC DNA]</scope>
    <source>
        <strain evidence="14">cv. HN1</strain>
        <tissue evidence="13">Leaves</tissue>
    </source>
</reference>
<keyword evidence="6" id="KW-0418">Kinase</keyword>
<feature type="compositionally biased region" description="Basic and acidic residues" evidence="11">
    <location>
        <begin position="3612"/>
        <end position="3621"/>
    </location>
</feature>
<keyword evidence="14" id="KW-1185">Reference proteome</keyword>
<dbReference type="GO" id="GO:0005524">
    <property type="term" value="F:ATP binding"/>
    <property type="evidence" value="ECO:0007669"/>
    <property type="project" value="UniProtKB-KW"/>
</dbReference>
<dbReference type="InterPro" id="IPR031559">
    <property type="entry name" value="SMG1"/>
</dbReference>
<dbReference type="PROSITE" id="PS00916">
    <property type="entry name" value="PI3_4_KINASE_2"/>
    <property type="match status" value="1"/>
</dbReference>
<dbReference type="GO" id="GO:0004674">
    <property type="term" value="F:protein serine/threonine kinase activity"/>
    <property type="evidence" value="ECO:0007669"/>
    <property type="project" value="UniProtKB-KW"/>
</dbReference>
<evidence type="ECO:0000256" key="11">
    <source>
        <dbReference type="SAM" id="MobiDB-lite"/>
    </source>
</evidence>
<dbReference type="CDD" id="cd05170">
    <property type="entry name" value="PIKKc_SMG1"/>
    <property type="match status" value="1"/>
</dbReference>
<dbReference type="InterPro" id="IPR050517">
    <property type="entry name" value="DDR_Repair_Kinase"/>
</dbReference>
<feature type="compositionally biased region" description="Polar residues" evidence="11">
    <location>
        <begin position="1975"/>
        <end position="1989"/>
    </location>
</feature>
<feature type="region of interest" description="Disordered" evidence="11">
    <location>
        <begin position="1967"/>
        <end position="1989"/>
    </location>
</feature>
<evidence type="ECO:0000256" key="8">
    <source>
        <dbReference type="ARBA" id="ARBA00047899"/>
    </source>
</evidence>
<feature type="region of interest" description="Disordered" evidence="11">
    <location>
        <begin position="3530"/>
        <end position="3559"/>
    </location>
</feature>
<evidence type="ECO:0000256" key="4">
    <source>
        <dbReference type="ARBA" id="ARBA00022679"/>
    </source>
</evidence>
<dbReference type="STRING" id="3469.A0A4Y7K454"/>
<evidence type="ECO:0000256" key="5">
    <source>
        <dbReference type="ARBA" id="ARBA00022741"/>
    </source>
</evidence>
<feature type="domain" description="PI3K/PI4K catalytic" evidence="12">
    <location>
        <begin position="1998"/>
        <end position="2339"/>
    </location>
</feature>